<dbReference type="EMBL" id="JFHC01000052">
    <property type="protein sequence ID" value="KDR39751.1"/>
    <property type="molecule type" value="Genomic_DNA"/>
</dbReference>
<accession>A0A069PR38</accession>
<proteinExistence type="predicted"/>
<evidence type="ECO:0000313" key="2">
    <source>
        <dbReference type="Proteomes" id="UP000027466"/>
    </source>
</evidence>
<dbReference type="Proteomes" id="UP000027466">
    <property type="component" value="Unassembled WGS sequence"/>
</dbReference>
<comment type="caution">
    <text evidence="1">The sequence shown here is derived from an EMBL/GenBank/DDBJ whole genome shotgun (WGS) entry which is preliminary data.</text>
</comment>
<keyword evidence="2" id="KW-1185">Reference proteome</keyword>
<sequence length="87" mass="9552">MRAAGRAAQEPIGFAAKILQKIETDEGTVDGIRLGAQTAIGRPFRRRLGVDDGELAVDGDAQPEFMDRQAVWPDARREMNIARLFIG</sequence>
<organism evidence="1 2">
    <name type="scientific">Caballeronia glathei</name>
    <dbReference type="NCBI Taxonomy" id="60547"/>
    <lineage>
        <taxon>Bacteria</taxon>
        <taxon>Pseudomonadati</taxon>
        <taxon>Pseudomonadota</taxon>
        <taxon>Betaproteobacteria</taxon>
        <taxon>Burkholderiales</taxon>
        <taxon>Burkholderiaceae</taxon>
        <taxon>Caballeronia</taxon>
    </lineage>
</organism>
<protein>
    <submittedName>
        <fullName evidence="1">Uncharacterized protein</fullName>
    </submittedName>
</protein>
<dbReference type="AlphaFoldDB" id="A0A069PR38"/>
<name>A0A069PR38_9BURK</name>
<evidence type="ECO:0000313" key="1">
    <source>
        <dbReference type="EMBL" id="KDR39751.1"/>
    </source>
</evidence>
<gene>
    <name evidence="1" type="ORF">BG61_30165</name>
</gene>
<reference evidence="1 2" key="1">
    <citation type="submission" date="2014-03" db="EMBL/GenBank/DDBJ databases">
        <title>Draft Genome Sequences of Four Burkholderia Strains.</title>
        <authorList>
            <person name="Liu X.Y."/>
            <person name="Li C.X."/>
            <person name="Xu J.H."/>
        </authorList>
    </citation>
    <scope>NUCLEOTIDE SEQUENCE [LARGE SCALE GENOMIC DNA]</scope>
    <source>
        <strain evidence="1 2">DSM 50014</strain>
    </source>
</reference>